<dbReference type="Proteomes" id="UP000009168">
    <property type="component" value="Unassembled WGS sequence"/>
</dbReference>
<dbReference type="KEGG" id="tet:TTHERM_00444440"/>
<organism evidence="1 2">
    <name type="scientific">Tetrahymena thermophila (strain SB210)</name>
    <dbReference type="NCBI Taxonomy" id="312017"/>
    <lineage>
        <taxon>Eukaryota</taxon>
        <taxon>Sar</taxon>
        <taxon>Alveolata</taxon>
        <taxon>Ciliophora</taxon>
        <taxon>Intramacronucleata</taxon>
        <taxon>Oligohymenophorea</taxon>
        <taxon>Hymenostomatida</taxon>
        <taxon>Tetrahymenina</taxon>
        <taxon>Tetrahymenidae</taxon>
        <taxon>Tetrahymena</taxon>
    </lineage>
</organism>
<sequence length="273" mass="31488">MIPMQQYPPQQYPPQQYPPQQQVILVQQPMMNDYQQQLLQIQRQQQLALLQKVQFDVPQNWTNETTHLRFSQQVCCFGKTSIYTQTQNFGRIDFYRGNCKLACFSCKQSCLCYDHVEIPYYFQNNPSQSCPIEIEMCCLKTALIRYKGTVIGKVELLITGICATSPRVVVKPIDESKSPMVLIPLVSCSNRLDMCSGYSCKYPRIINVERNGSPYTKITNNFEPNPCCTMPCSEQNAFYARGDISFEPTMKDDEKILLVCGWIIQQAFMSRVL</sequence>
<evidence type="ECO:0008006" key="3">
    <source>
        <dbReference type="Google" id="ProtNLM"/>
    </source>
</evidence>
<dbReference type="RefSeq" id="XP_001023306.1">
    <property type="nucleotide sequence ID" value="XM_001023306.2"/>
</dbReference>
<gene>
    <name evidence="1" type="ORF">TTHERM_00444440</name>
</gene>
<dbReference type="GeneID" id="7826937"/>
<evidence type="ECO:0000313" key="2">
    <source>
        <dbReference type="Proteomes" id="UP000009168"/>
    </source>
</evidence>
<dbReference type="AlphaFoldDB" id="I7MLU0"/>
<evidence type="ECO:0000313" key="1">
    <source>
        <dbReference type="EMBL" id="EAS03061.1"/>
    </source>
</evidence>
<dbReference type="HOGENOM" id="CLU_1043844_0_0_1"/>
<protein>
    <recommendedName>
        <fullName evidence="3">Phospholipid scramblase</fullName>
    </recommendedName>
</protein>
<proteinExistence type="predicted"/>
<dbReference type="EMBL" id="GG662504">
    <property type="protein sequence ID" value="EAS03061.1"/>
    <property type="molecule type" value="Genomic_DNA"/>
</dbReference>
<name>I7MLU0_TETTS</name>
<dbReference type="InParanoid" id="I7MLU0"/>
<reference evidence="2" key="1">
    <citation type="journal article" date="2006" name="PLoS Biol.">
        <title>Macronuclear genome sequence of the ciliate Tetrahymena thermophila, a model eukaryote.</title>
        <authorList>
            <person name="Eisen J.A."/>
            <person name="Coyne R.S."/>
            <person name="Wu M."/>
            <person name="Wu D."/>
            <person name="Thiagarajan M."/>
            <person name="Wortman J.R."/>
            <person name="Badger J.H."/>
            <person name="Ren Q."/>
            <person name="Amedeo P."/>
            <person name="Jones K.M."/>
            <person name="Tallon L.J."/>
            <person name="Delcher A.L."/>
            <person name="Salzberg S.L."/>
            <person name="Silva J.C."/>
            <person name="Haas B.J."/>
            <person name="Majoros W.H."/>
            <person name="Farzad M."/>
            <person name="Carlton J.M."/>
            <person name="Smith R.K. Jr."/>
            <person name="Garg J."/>
            <person name="Pearlman R.E."/>
            <person name="Karrer K.M."/>
            <person name="Sun L."/>
            <person name="Manning G."/>
            <person name="Elde N.C."/>
            <person name="Turkewitz A.P."/>
            <person name="Asai D.J."/>
            <person name="Wilkes D.E."/>
            <person name="Wang Y."/>
            <person name="Cai H."/>
            <person name="Collins K."/>
            <person name="Stewart B.A."/>
            <person name="Lee S.R."/>
            <person name="Wilamowska K."/>
            <person name="Weinberg Z."/>
            <person name="Ruzzo W.L."/>
            <person name="Wloga D."/>
            <person name="Gaertig J."/>
            <person name="Frankel J."/>
            <person name="Tsao C.-C."/>
            <person name="Gorovsky M.A."/>
            <person name="Keeling P.J."/>
            <person name="Waller R.F."/>
            <person name="Patron N.J."/>
            <person name="Cherry J.M."/>
            <person name="Stover N.A."/>
            <person name="Krieger C.J."/>
            <person name="del Toro C."/>
            <person name="Ryder H.F."/>
            <person name="Williamson S.C."/>
            <person name="Barbeau R.A."/>
            <person name="Hamilton E.P."/>
            <person name="Orias E."/>
        </authorList>
    </citation>
    <scope>NUCLEOTIDE SEQUENCE [LARGE SCALE GENOMIC DNA]</scope>
    <source>
        <strain evidence="2">SB210</strain>
    </source>
</reference>
<keyword evidence="2" id="KW-1185">Reference proteome</keyword>
<accession>I7MLU0</accession>